<dbReference type="InterPro" id="IPR001460">
    <property type="entry name" value="PCN-bd_Tpept"/>
</dbReference>
<sequence>MATYRADINVAERRGHSRRSAFAMAMVGLVVAMAALVFGVGRAYLLSGMPTLPDKATMWQMNLAPTITLVDRNGVVIGHRGPWIGEPLKLNDMPAYLPNAFLAIEDERFFEHEGVDNKAILRAMISNARSGQRSQGGSTLTQQLVKIMILTPEKTYRRKFQEALLARDLEAILSKPEILELYINRISLGPQIFGAEAASQRYFGKSARDLTLAEAALLAGLAQAPSRYNPVRNLDRALARSRVVLERMRVNMLISELEYEAALANPPRILEESRSPIDERILGYAFDYLSEDARRRAGPRYPDLVVTSTLDAKLMKSAHETLNEVLDKSGETRNVSQGAVLTLDNQTGGILAMIGGRNYLDSMFNRTTQAQRQPGSSFKTFVYAAAFEDGFTPATVRIDQKRSIGGWEPENYTLRYRGPITIREALKLSINTVAAQVGAEIGPSRIVATAKRFGITSPLKAHLSLSLGSSEVNLMELTAAYSVFINEGLLRQPYMIERIETTSGEELYNRTDRAGDRVYPLPYAEQITSILQETLESGTAHGARLPGRPAGGKTGTSQDYRDAWFIGFTGQMTTGIWMGNDNNSTMNEVTGGLLPADVFKAYMTEIHEGEPIVALTDLEVTPADARASEMMAFYLGLAAALRNERDLAAGVRPPPAPAPAGQ</sequence>
<dbReference type="Pfam" id="PF00912">
    <property type="entry name" value="Transgly"/>
    <property type="match status" value="1"/>
</dbReference>
<comment type="similarity">
    <text evidence="3">In the N-terminal section; belongs to the glycosyltransferase 51 family.</text>
</comment>
<keyword evidence="5" id="KW-0645">Protease</keyword>
<dbReference type="EC" id="2.4.99.28" evidence="10"/>
<keyword evidence="4" id="KW-0121">Carboxypeptidase</keyword>
<accession>A0ABQ5UZR1</accession>
<evidence type="ECO:0000259" key="13">
    <source>
        <dbReference type="Pfam" id="PF00905"/>
    </source>
</evidence>
<reference evidence="15" key="1">
    <citation type="journal article" date="2014" name="Int. J. Syst. Evol. Microbiol.">
        <title>Complete genome of a new Firmicutes species belonging to the dominant human colonic microbiota ('Ruminococcus bicirculans') reveals two chromosomes and a selective capacity to utilize plant glucans.</title>
        <authorList>
            <consortium name="NISC Comparative Sequencing Program"/>
            <person name="Wegmann U."/>
            <person name="Louis P."/>
            <person name="Goesmann A."/>
            <person name="Henrissat B."/>
            <person name="Duncan S.H."/>
            <person name="Flint H.J."/>
        </authorList>
    </citation>
    <scope>NUCLEOTIDE SEQUENCE</scope>
    <source>
        <strain evidence="15">NBRC 108216</strain>
    </source>
</reference>
<dbReference type="PANTHER" id="PTHR32282">
    <property type="entry name" value="BINDING PROTEIN TRANSPEPTIDASE, PUTATIVE-RELATED"/>
    <property type="match status" value="1"/>
</dbReference>
<comment type="caution">
    <text evidence="15">The sequence shown here is derived from an EMBL/GenBank/DDBJ whole genome shotgun (WGS) entry which is preliminary data.</text>
</comment>
<dbReference type="Gene3D" id="3.40.710.10">
    <property type="entry name" value="DD-peptidase/beta-lactamase superfamily"/>
    <property type="match status" value="1"/>
</dbReference>
<proteinExistence type="inferred from homology"/>
<name>A0ABQ5UZR1_9PROT</name>
<keyword evidence="12" id="KW-0472">Membrane</keyword>
<comment type="catalytic activity">
    <reaction evidence="11">
        <text>[GlcNAc-(1-&gt;4)-Mur2Ac(oyl-L-Ala-gamma-D-Glu-L-Lys-D-Ala-D-Ala)](n)-di-trans,octa-cis-undecaprenyl diphosphate + beta-D-GlcNAc-(1-&gt;4)-Mur2Ac(oyl-L-Ala-gamma-D-Glu-L-Lys-D-Ala-D-Ala)-di-trans,octa-cis-undecaprenyl diphosphate = [GlcNAc-(1-&gt;4)-Mur2Ac(oyl-L-Ala-gamma-D-Glu-L-Lys-D-Ala-D-Ala)](n+1)-di-trans,octa-cis-undecaprenyl diphosphate + di-trans,octa-cis-undecaprenyl diphosphate + H(+)</text>
        <dbReference type="Rhea" id="RHEA:23708"/>
        <dbReference type="Rhea" id="RHEA-COMP:9602"/>
        <dbReference type="Rhea" id="RHEA-COMP:9603"/>
        <dbReference type="ChEBI" id="CHEBI:15378"/>
        <dbReference type="ChEBI" id="CHEBI:58405"/>
        <dbReference type="ChEBI" id="CHEBI:60033"/>
        <dbReference type="ChEBI" id="CHEBI:78435"/>
        <dbReference type="EC" id="2.4.99.28"/>
    </reaction>
</comment>
<gene>
    <name evidence="15" type="primary">pbpC_2</name>
    <name evidence="15" type="ORF">GCM10007854_12150</name>
</gene>
<dbReference type="NCBIfam" id="TIGR02074">
    <property type="entry name" value="PBP_1a_fam"/>
    <property type="match status" value="1"/>
</dbReference>
<evidence type="ECO:0000256" key="9">
    <source>
        <dbReference type="ARBA" id="ARBA00023268"/>
    </source>
</evidence>
<dbReference type="Pfam" id="PF00905">
    <property type="entry name" value="Transpeptidase"/>
    <property type="match status" value="1"/>
</dbReference>
<comment type="similarity">
    <text evidence="2">In the C-terminal section; belongs to the transpeptidase family.</text>
</comment>
<keyword evidence="9" id="KW-0511">Multifunctional enzyme</keyword>
<evidence type="ECO:0000256" key="4">
    <source>
        <dbReference type="ARBA" id="ARBA00022645"/>
    </source>
</evidence>
<keyword evidence="8" id="KW-0378">Hydrolase</keyword>
<evidence type="ECO:0000256" key="12">
    <source>
        <dbReference type="SAM" id="Phobius"/>
    </source>
</evidence>
<dbReference type="PANTHER" id="PTHR32282:SF33">
    <property type="entry name" value="PEPTIDOGLYCAN GLYCOSYLTRANSFERASE"/>
    <property type="match status" value="1"/>
</dbReference>
<dbReference type="InterPro" id="IPR001264">
    <property type="entry name" value="Glyco_trans_51"/>
</dbReference>
<evidence type="ECO:0000313" key="16">
    <source>
        <dbReference type="Proteomes" id="UP001161390"/>
    </source>
</evidence>
<keyword evidence="6" id="KW-0328">Glycosyltransferase</keyword>
<organism evidence="15 16">
    <name type="scientific">Algimonas porphyrae</name>
    <dbReference type="NCBI Taxonomy" id="1128113"/>
    <lineage>
        <taxon>Bacteria</taxon>
        <taxon>Pseudomonadati</taxon>
        <taxon>Pseudomonadota</taxon>
        <taxon>Alphaproteobacteria</taxon>
        <taxon>Maricaulales</taxon>
        <taxon>Robiginitomaculaceae</taxon>
        <taxon>Algimonas</taxon>
    </lineage>
</organism>
<feature type="domain" description="Penicillin-binding protein transpeptidase" evidence="13">
    <location>
        <begin position="338"/>
        <end position="601"/>
    </location>
</feature>
<comment type="pathway">
    <text evidence="1">Cell wall biogenesis; peptidoglycan biosynthesis.</text>
</comment>
<evidence type="ECO:0000256" key="11">
    <source>
        <dbReference type="ARBA" id="ARBA00049902"/>
    </source>
</evidence>
<evidence type="ECO:0000256" key="3">
    <source>
        <dbReference type="ARBA" id="ARBA00007739"/>
    </source>
</evidence>
<evidence type="ECO:0000313" key="15">
    <source>
        <dbReference type="EMBL" id="GLQ20260.1"/>
    </source>
</evidence>
<evidence type="ECO:0000256" key="1">
    <source>
        <dbReference type="ARBA" id="ARBA00004752"/>
    </source>
</evidence>
<dbReference type="InterPro" id="IPR050396">
    <property type="entry name" value="Glycosyltr_51/Transpeptidase"/>
</dbReference>
<keyword evidence="7" id="KW-0808">Transferase</keyword>
<feature type="transmembrane region" description="Helical" evidence="12">
    <location>
        <begin position="21"/>
        <end position="45"/>
    </location>
</feature>
<dbReference type="InterPro" id="IPR036950">
    <property type="entry name" value="PBP_transglycosylase"/>
</dbReference>
<dbReference type="Gene3D" id="1.10.3810.10">
    <property type="entry name" value="Biosynthetic peptidoglycan transglycosylase-like"/>
    <property type="match status" value="1"/>
</dbReference>
<dbReference type="EMBL" id="BSNJ01000002">
    <property type="protein sequence ID" value="GLQ20260.1"/>
    <property type="molecule type" value="Genomic_DNA"/>
</dbReference>
<dbReference type="SUPFAM" id="SSF56601">
    <property type="entry name" value="beta-lactamase/transpeptidase-like"/>
    <property type="match status" value="1"/>
</dbReference>
<evidence type="ECO:0000256" key="7">
    <source>
        <dbReference type="ARBA" id="ARBA00022679"/>
    </source>
</evidence>
<dbReference type="InterPro" id="IPR012338">
    <property type="entry name" value="Beta-lactam/transpept-like"/>
</dbReference>
<dbReference type="SUPFAM" id="SSF53955">
    <property type="entry name" value="Lysozyme-like"/>
    <property type="match status" value="1"/>
</dbReference>
<evidence type="ECO:0000256" key="5">
    <source>
        <dbReference type="ARBA" id="ARBA00022670"/>
    </source>
</evidence>
<dbReference type="RefSeq" id="WP_284370667.1">
    <property type="nucleotide sequence ID" value="NZ_BSNJ01000002.1"/>
</dbReference>
<dbReference type="InterPro" id="IPR023346">
    <property type="entry name" value="Lysozyme-like_dom_sf"/>
</dbReference>
<evidence type="ECO:0000256" key="6">
    <source>
        <dbReference type="ARBA" id="ARBA00022676"/>
    </source>
</evidence>
<keyword evidence="12" id="KW-0812">Transmembrane</keyword>
<keyword evidence="16" id="KW-1185">Reference proteome</keyword>
<evidence type="ECO:0000259" key="14">
    <source>
        <dbReference type="Pfam" id="PF00912"/>
    </source>
</evidence>
<protein>
    <recommendedName>
        <fullName evidence="10">peptidoglycan glycosyltransferase</fullName>
        <ecNumber evidence="10">2.4.99.28</ecNumber>
    </recommendedName>
</protein>
<evidence type="ECO:0000256" key="8">
    <source>
        <dbReference type="ARBA" id="ARBA00022801"/>
    </source>
</evidence>
<reference evidence="15" key="2">
    <citation type="submission" date="2023-01" db="EMBL/GenBank/DDBJ databases">
        <title>Draft genome sequence of Algimonas porphyrae strain NBRC 108216.</title>
        <authorList>
            <person name="Sun Q."/>
            <person name="Mori K."/>
        </authorList>
    </citation>
    <scope>NUCLEOTIDE SEQUENCE</scope>
    <source>
        <strain evidence="15">NBRC 108216</strain>
    </source>
</reference>
<feature type="domain" description="Glycosyl transferase family 51" evidence="14">
    <location>
        <begin position="86"/>
        <end position="248"/>
    </location>
</feature>
<evidence type="ECO:0000256" key="2">
    <source>
        <dbReference type="ARBA" id="ARBA00007090"/>
    </source>
</evidence>
<keyword evidence="12" id="KW-1133">Transmembrane helix</keyword>
<evidence type="ECO:0000256" key="10">
    <source>
        <dbReference type="ARBA" id="ARBA00044770"/>
    </source>
</evidence>
<dbReference type="Proteomes" id="UP001161390">
    <property type="component" value="Unassembled WGS sequence"/>
</dbReference>